<proteinExistence type="inferred from homology"/>
<evidence type="ECO:0000256" key="6">
    <source>
        <dbReference type="ARBA" id="ARBA00023014"/>
    </source>
</evidence>
<dbReference type="GO" id="GO:0051539">
    <property type="term" value="F:4 iron, 4 sulfur cluster binding"/>
    <property type="evidence" value="ECO:0007669"/>
    <property type="project" value="UniProtKB-KW"/>
</dbReference>
<evidence type="ECO:0000256" key="4">
    <source>
        <dbReference type="ARBA" id="ARBA00022801"/>
    </source>
</evidence>
<dbReference type="CDD" id="cd10031">
    <property type="entry name" value="UDG-F5_TTUDGB_like"/>
    <property type="match status" value="1"/>
</dbReference>
<evidence type="ECO:0000256" key="3">
    <source>
        <dbReference type="ARBA" id="ARBA00022763"/>
    </source>
</evidence>
<organism evidence="11">
    <name type="scientific">freshwater metagenome</name>
    <dbReference type="NCBI Taxonomy" id="449393"/>
    <lineage>
        <taxon>unclassified sequences</taxon>
        <taxon>metagenomes</taxon>
        <taxon>ecological metagenomes</taxon>
    </lineage>
</organism>
<dbReference type="GO" id="GO:0033958">
    <property type="term" value="F:DNA-deoxyinosine glycosylase activity"/>
    <property type="evidence" value="ECO:0007669"/>
    <property type="project" value="InterPro"/>
</dbReference>
<dbReference type="SMART" id="SM00986">
    <property type="entry name" value="UDG"/>
    <property type="match status" value="1"/>
</dbReference>
<sequence>MEWLGRLYKSIELLDKAIIKCHKCPRLVEWREEVATVKRKAYENEKYWGKPVPGFGSSQPKMLIVGLAPGAHGANRTGRIFTGDSSGDWLYGSLHRIGIAKIPTSTSRDDGQELRETRISMAVRCAPPQNKPTTEERDACAPFFENELELIAPTVRSFVALGNFGWQVLIKSLKAHGHKIPAGKFGHGAAIKYSHNGDNFLIVGSYHPSQQNTFTGKLTKPMLDSVLRKAAKFAKIL</sequence>
<dbReference type="InterPro" id="IPR036895">
    <property type="entry name" value="Uracil-DNA_glycosylase-like_sf"/>
</dbReference>
<dbReference type="InterPro" id="IPR051536">
    <property type="entry name" value="UDG_Type-4/5"/>
</dbReference>
<feature type="domain" description="Uracil-DNA glycosylase-like" evidence="10">
    <location>
        <begin position="53"/>
        <end position="227"/>
    </location>
</feature>
<evidence type="ECO:0000313" key="11">
    <source>
        <dbReference type="EMBL" id="CAB4841721.1"/>
    </source>
</evidence>
<comment type="similarity">
    <text evidence="8">Belongs to the uracil-DNA glycosylase (UDG) superfamily. Type 5 (UDGb) family.</text>
</comment>
<dbReference type="SUPFAM" id="SSF52141">
    <property type="entry name" value="Uracil-DNA glycosylase-like"/>
    <property type="match status" value="1"/>
</dbReference>
<evidence type="ECO:0000256" key="5">
    <source>
        <dbReference type="ARBA" id="ARBA00023004"/>
    </source>
</evidence>
<evidence type="ECO:0000256" key="8">
    <source>
        <dbReference type="ARBA" id="ARBA00023779"/>
    </source>
</evidence>
<dbReference type="InterPro" id="IPR044147">
    <property type="entry name" value="UdgB-like"/>
</dbReference>
<keyword evidence="5" id="KW-0408">Iron</keyword>
<dbReference type="Pfam" id="PF03167">
    <property type="entry name" value="UDG"/>
    <property type="match status" value="1"/>
</dbReference>
<keyword evidence="2" id="KW-0479">Metal-binding</keyword>
<keyword evidence="4" id="KW-0378">Hydrolase</keyword>
<dbReference type="GO" id="GO:0004844">
    <property type="term" value="F:uracil DNA N-glycosylase activity"/>
    <property type="evidence" value="ECO:0007669"/>
    <property type="project" value="InterPro"/>
</dbReference>
<dbReference type="SMART" id="SM00987">
    <property type="entry name" value="UreE_C"/>
    <property type="match status" value="1"/>
</dbReference>
<dbReference type="GO" id="GO:0046872">
    <property type="term" value="F:metal ion binding"/>
    <property type="evidence" value="ECO:0007669"/>
    <property type="project" value="UniProtKB-KW"/>
</dbReference>
<evidence type="ECO:0000256" key="7">
    <source>
        <dbReference type="ARBA" id="ARBA00023204"/>
    </source>
</evidence>
<accession>A0A6J7B9G0</accession>
<evidence type="ECO:0000256" key="9">
    <source>
        <dbReference type="ARBA" id="ARBA00023887"/>
    </source>
</evidence>
<dbReference type="Gene3D" id="3.40.470.10">
    <property type="entry name" value="Uracil-DNA glycosylase-like domain"/>
    <property type="match status" value="1"/>
</dbReference>
<keyword evidence="6" id="KW-0411">Iron-sulfur</keyword>
<dbReference type="InterPro" id="IPR005122">
    <property type="entry name" value="Uracil-DNA_glycosylase-like"/>
</dbReference>
<reference evidence="11" key="1">
    <citation type="submission" date="2020-05" db="EMBL/GenBank/DDBJ databases">
        <authorList>
            <person name="Chiriac C."/>
            <person name="Salcher M."/>
            <person name="Ghai R."/>
            <person name="Kavagutti S V."/>
        </authorList>
    </citation>
    <scope>NUCLEOTIDE SEQUENCE</scope>
</reference>
<evidence type="ECO:0000256" key="1">
    <source>
        <dbReference type="ARBA" id="ARBA00022485"/>
    </source>
</evidence>
<gene>
    <name evidence="11" type="ORF">UFOPK3243_00494</name>
</gene>
<evidence type="ECO:0000259" key="10">
    <source>
        <dbReference type="SMART" id="SM00986"/>
    </source>
</evidence>
<dbReference type="PANTHER" id="PTHR33693">
    <property type="entry name" value="TYPE-5 URACIL-DNA GLYCOSYLASE"/>
    <property type="match status" value="1"/>
</dbReference>
<dbReference type="EMBL" id="CAFAZZ010000035">
    <property type="protein sequence ID" value="CAB4841721.1"/>
    <property type="molecule type" value="Genomic_DNA"/>
</dbReference>
<evidence type="ECO:0000256" key="2">
    <source>
        <dbReference type="ARBA" id="ARBA00022723"/>
    </source>
</evidence>
<keyword evidence="3" id="KW-0227">DNA damage</keyword>
<protein>
    <recommendedName>
        <fullName evidence="9">Type-5 uracil-DNA glycosylase</fullName>
    </recommendedName>
</protein>
<name>A0A6J7B9G0_9ZZZZ</name>
<dbReference type="PANTHER" id="PTHR33693:SF3">
    <property type="entry name" value="TYPE-5 URACIL-DNA GLYCOSYLASE"/>
    <property type="match status" value="1"/>
</dbReference>
<keyword evidence="1" id="KW-0004">4Fe-4S</keyword>
<keyword evidence="7" id="KW-0234">DNA repair</keyword>
<dbReference type="GO" id="GO:0006284">
    <property type="term" value="P:base-excision repair"/>
    <property type="evidence" value="ECO:0007669"/>
    <property type="project" value="InterPro"/>
</dbReference>
<dbReference type="AlphaFoldDB" id="A0A6J7B9G0"/>